<accession>A0AA88D094</accession>
<comment type="caution">
    <text evidence="18">The sequence shown here is derived from an EMBL/GenBank/DDBJ whole genome shotgun (WGS) entry which is preliminary data.</text>
</comment>
<evidence type="ECO:0000256" key="9">
    <source>
        <dbReference type="ARBA" id="ARBA00022840"/>
    </source>
</evidence>
<protein>
    <recommendedName>
        <fullName evidence="2">non-specific serine/threonine protein kinase</fullName>
        <ecNumber evidence="2">2.7.11.1</ecNumber>
    </recommendedName>
</protein>
<feature type="compositionally biased region" description="Pro residues" evidence="15">
    <location>
        <begin position="64"/>
        <end position="114"/>
    </location>
</feature>
<dbReference type="GO" id="GO:0004674">
    <property type="term" value="F:protein serine/threonine kinase activity"/>
    <property type="evidence" value="ECO:0007669"/>
    <property type="project" value="UniProtKB-KW"/>
</dbReference>
<evidence type="ECO:0000256" key="7">
    <source>
        <dbReference type="ARBA" id="ARBA00022741"/>
    </source>
</evidence>
<gene>
    <name evidence="18" type="ORF">TIFTF001_008093</name>
</gene>
<evidence type="ECO:0000256" key="4">
    <source>
        <dbReference type="ARBA" id="ARBA00022527"/>
    </source>
</evidence>
<proteinExistence type="predicted"/>
<evidence type="ECO:0000256" key="6">
    <source>
        <dbReference type="ARBA" id="ARBA00022692"/>
    </source>
</evidence>
<dbReference type="GO" id="GO:0005524">
    <property type="term" value="F:ATP binding"/>
    <property type="evidence" value="ECO:0007669"/>
    <property type="project" value="UniProtKB-UniRule"/>
</dbReference>
<dbReference type="Gene3D" id="1.10.510.10">
    <property type="entry name" value="Transferase(Phosphotransferase) domain 1"/>
    <property type="match status" value="1"/>
</dbReference>
<feature type="compositionally biased region" description="Pro residues" evidence="15">
    <location>
        <begin position="8"/>
        <end position="42"/>
    </location>
</feature>
<keyword evidence="10 16" id="KW-1133">Transmembrane helix</keyword>
<evidence type="ECO:0000256" key="5">
    <source>
        <dbReference type="ARBA" id="ARBA00022679"/>
    </source>
</evidence>
<feature type="domain" description="Protein kinase" evidence="17">
    <location>
        <begin position="424"/>
        <end position="700"/>
    </location>
</feature>
<dbReference type="GO" id="GO:0005886">
    <property type="term" value="C:plasma membrane"/>
    <property type="evidence" value="ECO:0007669"/>
    <property type="project" value="UniProtKB-SubCell"/>
</dbReference>
<organism evidence="18 19">
    <name type="scientific">Ficus carica</name>
    <name type="common">Common fig</name>
    <dbReference type="NCBI Taxonomy" id="3494"/>
    <lineage>
        <taxon>Eukaryota</taxon>
        <taxon>Viridiplantae</taxon>
        <taxon>Streptophyta</taxon>
        <taxon>Embryophyta</taxon>
        <taxon>Tracheophyta</taxon>
        <taxon>Spermatophyta</taxon>
        <taxon>Magnoliopsida</taxon>
        <taxon>eudicotyledons</taxon>
        <taxon>Gunneridae</taxon>
        <taxon>Pentapetalae</taxon>
        <taxon>rosids</taxon>
        <taxon>fabids</taxon>
        <taxon>Rosales</taxon>
        <taxon>Moraceae</taxon>
        <taxon>Ficeae</taxon>
        <taxon>Ficus</taxon>
    </lineage>
</organism>
<dbReference type="PRINTS" id="PR01217">
    <property type="entry name" value="PRICHEXTENSN"/>
</dbReference>
<comment type="subcellular location">
    <subcellularLocation>
        <location evidence="1">Cell membrane</location>
        <topology evidence="1">Single-pass membrane protein</topology>
    </subcellularLocation>
</comment>
<dbReference type="Gene3D" id="3.30.200.20">
    <property type="entry name" value="Phosphorylase Kinase, domain 1"/>
    <property type="match status" value="1"/>
</dbReference>
<dbReference type="EC" id="2.7.11.1" evidence="2"/>
<evidence type="ECO:0000256" key="12">
    <source>
        <dbReference type="ARBA" id="ARBA00047899"/>
    </source>
</evidence>
<dbReference type="FunFam" id="1.10.510.10:FF:000173">
    <property type="entry name" value="proline-rich receptor-like protein kinase PERK8"/>
    <property type="match status" value="1"/>
</dbReference>
<name>A0AA88D094_FICCA</name>
<dbReference type="PROSITE" id="PS00108">
    <property type="entry name" value="PROTEIN_KINASE_ST"/>
    <property type="match status" value="1"/>
</dbReference>
<keyword evidence="7 14" id="KW-0547">Nucleotide-binding</keyword>
<feature type="compositionally biased region" description="Low complexity" evidence="15">
    <location>
        <begin position="43"/>
        <end position="63"/>
    </location>
</feature>
<evidence type="ECO:0000313" key="18">
    <source>
        <dbReference type="EMBL" id="GMN38860.1"/>
    </source>
</evidence>
<evidence type="ECO:0000256" key="1">
    <source>
        <dbReference type="ARBA" id="ARBA00004162"/>
    </source>
</evidence>
<feature type="compositionally biased region" description="Pro residues" evidence="15">
    <location>
        <begin position="123"/>
        <end position="261"/>
    </location>
</feature>
<dbReference type="PANTHER" id="PTHR47982">
    <property type="entry name" value="PROLINE-RICH RECEPTOR-LIKE PROTEIN KINASE PERK4"/>
    <property type="match status" value="1"/>
</dbReference>
<evidence type="ECO:0000256" key="8">
    <source>
        <dbReference type="ARBA" id="ARBA00022777"/>
    </source>
</evidence>
<keyword evidence="8" id="KW-0418">Kinase</keyword>
<dbReference type="EMBL" id="BTGU01000008">
    <property type="protein sequence ID" value="GMN38860.1"/>
    <property type="molecule type" value="Genomic_DNA"/>
</dbReference>
<dbReference type="PANTHER" id="PTHR47982:SF45">
    <property type="entry name" value="NON-SPECIFIC SERINE_THREONINE PROTEIN KINASE"/>
    <property type="match status" value="1"/>
</dbReference>
<reference evidence="18" key="1">
    <citation type="submission" date="2023-07" db="EMBL/GenBank/DDBJ databases">
        <title>draft genome sequence of fig (Ficus carica).</title>
        <authorList>
            <person name="Takahashi T."/>
            <person name="Nishimura K."/>
        </authorList>
    </citation>
    <scope>NUCLEOTIDE SEQUENCE</scope>
</reference>
<dbReference type="SUPFAM" id="SSF56112">
    <property type="entry name" value="Protein kinase-like (PK-like)"/>
    <property type="match status" value="1"/>
</dbReference>
<comment type="catalytic activity">
    <reaction evidence="12">
        <text>L-threonyl-[protein] + ATP = O-phospho-L-threonyl-[protein] + ADP + H(+)</text>
        <dbReference type="Rhea" id="RHEA:46608"/>
        <dbReference type="Rhea" id="RHEA-COMP:11060"/>
        <dbReference type="Rhea" id="RHEA-COMP:11605"/>
        <dbReference type="ChEBI" id="CHEBI:15378"/>
        <dbReference type="ChEBI" id="CHEBI:30013"/>
        <dbReference type="ChEBI" id="CHEBI:30616"/>
        <dbReference type="ChEBI" id="CHEBI:61977"/>
        <dbReference type="ChEBI" id="CHEBI:456216"/>
        <dbReference type="EC" id="2.7.11.1"/>
    </reaction>
</comment>
<dbReference type="InterPro" id="IPR047117">
    <property type="entry name" value="PERK1-13-like"/>
</dbReference>
<evidence type="ECO:0000256" key="11">
    <source>
        <dbReference type="ARBA" id="ARBA00023136"/>
    </source>
</evidence>
<keyword evidence="19" id="KW-1185">Reference proteome</keyword>
<keyword evidence="3" id="KW-1003">Cell membrane</keyword>
<dbReference type="FunFam" id="3.30.200.20:FF:000162">
    <property type="entry name" value="Adenine nucleotide alpha hydrolase-like domain kinase"/>
    <property type="match status" value="1"/>
</dbReference>
<dbReference type="InterPro" id="IPR000719">
    <property type="entry name" value="Prot_kinase_dom"/>
</dbReference>
<keyword evidence="5" id="KW-0808">Transferase</keyword>
<evidence type="ECO:0000256" key="14">
    <source>
        <dbReference type="PROSITE-ProRule" id="PRU10141"/>
    </source>
</evidence>
<sequence length="755" mass="79375">MAAASPSPNSPPLTIPPAPVSTRTPPPPPPQASSPPPTPPASSPSSQPNANPPETTNSTASSPLTPPSPPPTMPLSPPPQPPVVSPPQSAPPTSPPSNPRSPPPTPSSGVPPPSTSGSSLPPETSPPPPAPSSTPPMSSPPPPSFFPPFNSPPPPSPTPPKSSPPPPLAESPQTPPPPPPPPPSTSPESPPPPPAFPPPQIPSPPPPPGSFPPISSPPPTPPFIFPRRSPPPPALPPRNAPPPPAPGSNPTPPPANPPPSSPIRKHPPPSSPMPRPPHSRVPISPPDGATLNDTVPNQPGSAIIDDGGIGTGGVIAIGVVTGLILLSLIGFVVWFIKKKNQNITGHGGHIVPSPQRTAPIAGAFEFKFEDIQRTKKVYNMHSGPALKAHSPAPIFVGSPVEPGRLGNPISCFTFQVLYEATSGFSDQNLLGQGGSSSVYKGILSGGKEIAVKQLKTSGGQGEEEFKAEVKIVSRIHHRHLVSLVGYCISKNRRLLVFDYVPNNTLHYHLHGEGRPVLDWATRLKVAIGAARGIAYLHEDCHPRVIHRDIKSSNILLDENFKARVSDFGLAKVAPDGQTHVSTGLAGTFGYVAPEYASSGKVTEKSDVYSYGVVLLELITGRKPLDTSQPLDDPSLVAWARPLLCPALDKDELDGLVDPRLERNYVQIEMHTMIRIAAACVRHSSARRPRMGDVVKVFDNLAAVDINNGLKAGESEVVNAAQLKQLQRWAFGVQDYNTDIPSKGSSKRRNSRLKIG</sequence>
<evidence type="ECO:0000313" key="19">
    <source>
        <dbReference type="Proteomes" id="UP001187192"/>
    </source>
</evidence>
<keyword evidence="6 16" id="KW-0812">Transmembrane</keyword>
<comment type="catalytic activity">
    <reaction evidence="13">
        <text>L-seryl-[protein] + ATP = O-phospho-L-seryl-[protein] + ADP + H(+)</text>
        <dbReference type="Rhea" id="RHEA:17989"/>
        <dbReference type="Rhea" id="RHEA-COMP:9863"/>
        <dbReference type="Rhea" id="RHEA-COMP:11604"/>
        <dbReference type="ChEBI" id="CHEBI:15378"/>
        <dbReference type="ChEBI" id="CHEBI:29999"/>
        <dbReference type="ChEBI" id="CHEBI:30616"/>
        <dbReference type="ChEBI" id="CHEBI:83421"/>
        <dbReference type="ChEBI" id="CHEBI:456216"/>
        <dbReference type="EC" id="2.7.11.1"/>
    </reaction>
</comment>
<feature type="region of interest" description="Disordered" evidence="15">
    <location>
        <begin position="1"/>
        <end position="299"/>
    </location>
</feature>
<feature type="binding site" evidence="14">
    <location>
        <position position="452"/>
    </location>
    <ligand>
        <name>ATP</name>
        <dbReference type="ChEBI" id="CHEBI:30616"/>
    </ligand>
</feature>
<evidence type="ECO:0000256" key="10">
    <source>
        <dbReference type="ARBA" id="ARBA00022989"/>
    </source>
</evidence>
<feature type="transmembrane region" description="Helical" evidence="16">
    <location>
        <begin position="314"/>
        <end position="336"/>
    </location>
</feature>
<keyword evidence="4" id="KW-0723">Serine/threonine-protein kinase</keyword>
<dbReference type="InterPro" id="IPR008271">
    <property type="entry name" value="Ser/Thr_kinase_AS"/>
</dbReference>
<keyword evidence="11 16" id="KW-0472">Membrane</keyword>
<keyword evidence="9 14" id="KW-0067">ATP-binding</keyword>
<evidence type="ECO:0000256" key="16">
    <source>
        <dbReference type="SAM" id="Phobius"/>
    </source>
</evidence>
<evidence type="ECO:0000259" key="17">
    <source>
        <dbReference type="PROSITE" id="PS50011"/>
    </source>
</evidence>
<evidence type="ECO:0000256" key="13">
    <source>
        <dbReference type="ARBA" id="ARBA00048679"/>
    </source>
</evidence>
<dbReference type="InterPro" id="IPR017441">
    <property type="entry name" value="Protein_kinase_ATP_BS"/>
</dbReference>
<dbReference type="AlphaFoldDB" id="A0AA88D094"/>
<evidence type="ECO:0000256" key="15">
    <source>
        <dbReference type="SAM" id="MobiDB-lite"/>
    </source>
</evidence>
<evidence type="ECO:0000256" key="3">
    <source>
        <dbReference type="ARBA" id="ARBA00022475"/>
    </source>
</evidence>
<dbReference type="InterPro" id="IPR001245">
    <property type="entry name" value="Ser-Thr/Tyr_kinase_cat_dom"/>
</dbReference>
<dbReference type="PROSITE" id="PS00107">
    <property type="entry name" value="PROTEIN_KINASE_ATP"/>
    <property type="match status" value="1"/>
</dbReference>
<dbReference type="PROSITE" id="PS50011">
    <property type="entry name" value="PROTEIN_KINASE_DOM"/>
    <property type="match status" value="1"/>
</dbReference>
<dbReference type="Pfam" id="PF07714">
    <property type="entry name" value="PK_Tyr_Ser-Thr"/>
    <property type="match status" value="1"/>
</dbReference>
<dbReference type="Proteomes" id="UP001187192">
    <property type="component" value="Unassembled WGS sequence"/>
</dbReference>
<dbReference type="SMART" id="SM00220">
    <property type="entry name" value="S_TKc"/>
    <property type="match status" value="1"/>
</dbReference>
<dbReference type="InterPro" id="IPR011009">
    <property type="entry name" value="Kinase-like_dom_sf"/>
</dbReference>
<evidence type="ECO:0000256" key="2">
    <source>
        <dbReference type="ARBA" id="ARBA00012513"/>
    </source>
</evidence>